<dbReference type="SUPFAM" id="SSF89447">
    <property type="entry name" value="AbrB/MazE/MraZ-like"/>
    <property type="match status" value="1"/>
</dbReference>
<evidence type="ECO:0000256" key="1">
    <source>
        <dbReference type="PROSITE-ProRule" id="PRU01076"/>
    </source>
</evidence>
<dbReference type="Proteomes" id="UP000886884">
    <property type="component" value="Unassembled WGS sequence"/>
</dbReference>
<keyword evidence="1 3" id="KW-0238">DNA-binding</keyword>
<organism evidence="3 4">
    <name type="scientific">Candidatus Ornithocaccomicrobium faecavium</name>
    <dbReference type="NCBI Taxonomy" id="2840890"/>
    <lineage>
        <taxon>Bacteria</taxon>
        <taxon>Bacillati</taxon>
        <taxon>Bacillota</taxon>
        <taxon>Clostridia</taxon>
        <taxon>Candidatus Ornithocaccomicrobium</taxon>
    </lineage>
</organism>
<dbReference type="GO" id="GO:0003677">
    <property type="term" value="F:DNA binding"/>
    <property type="evidence" value="ECO:0007669"/>
    <property type="project" value="UniProtKB-UniRule"/>
</dbReference>
<protein>
    <submittedName>
        <fullName evidence="3">AbrB/MazE/SpoVT family DNA-binding domain-containing protein</fullName>
    </submittedName>
</protein>
<sequence>MSASAALVNDAKVMAKGQITIPKNIRAALGVSTGDRVTFIVENGSVRVVNSAIYAMQKFQEQMKGEAEKAGFASEADVAAWITESRREENAE</sequence>
<dbReference type="PROSITE" id="PS51740">
    <property type="entry name" value="SPOVT_ABRB"/>
    <property type="match status" value="1"/>
</dbReference>
<dbReference type="AlphaFoldDB" id="A0A9D1TBQ4"/>
<dbReference type="InterPro" id="IPR037914">
    <property type="entry name" value="SpoVT-AbrB_sf"/>
</dbReference>
<dbReference type="NCBIfam" id="TIGR01439">
    <property type="entry name" value="lp_hng_hel_AbrB"/>
    <property type="match status" value="1"/>
</dbReference>
<evidence type="ECO:0000313" key="4">
    <source>
        <dbReference type="Proteomes" id="UP000886884"/>
    </source>
</evidence>
<dbReference type="SMART" id="SM00966">
    <property type="entry name" value="SpoVT_AbrB"/>
    <property type="match status" value="1"/>
</dbReference>
<reference evidence="3" key="2">
    <citation type="journal article" date="2021" name="PeerJ">
        <title>Extensive microbial diversity within the chicken gut microbiome revealed by metagenomics and culture.</title>
        <authorList>
            <person name="Gilroy R."/>
            <person name="Ravi A."/>
            <person name="Getino M."/>
            <person name="Pursley I."/>
            <person name="Horton D.L."/>
            <person name="Alikhan N.F."/>
            <person name="Baker D."/>
            <person name="Gharbi K."/>
            <person name="Hall N."/>
            <person name="Watson M."/>
            <person name="Adriaenssens E.M."/>
            <person name="Foster-Nyarko E."/>
            <person name="Jarju S."/>
            <person name="Secka A."/>
            <person name="Antonio M."/>
            <person name="Oren A."/>
            <person name="Chaudhuri R.R."/>
            <person name="La Ragione R."/>
            <person name="Hildebrand F."/>
            <person name="Pallen M.J."/>
        </authorList>
    </citation>
    <scope>NUCLEOTIDE SEQUENCE</scope>
    <source>
        <strain evidence="3">CHK183-6373</strain>
    </source>
</reference>
<comment type="caution">
    <text evidence="3">The sequence shown here is derived from an EMBL/GenBank/DDBJ whole genome shotgun (WGS) entry which is preliminary data.</text>
</comment>
<proteinExistence type="predicted"/>
<dbReference type="Pfam" id="PF04014">
    <property type="entry name" value="MazE_antitoxin"/>
    <property type="match status" value="1"/>
</dbReference>
<dbReference type="InterPro" id="IPR007159">
    <property type="entry name" value="SpoVT-AbrB_dom"/>
</dbReference>
<accession>A0A9D1TBQ4</accession>
<evidence type="ECO:0000313" key="3">
    <source>
        <dbReference type="EMBL" id="HIV26368.1"/>
    </source>
</evidence>
<evidence type="ECO:0000259" key="2">
    <source>
        <dbReference type="PROSITE" id="PS51740"/>
    </source>
</evidence>
<gene>
    <name evidence="3" type="ORF">IAA64_00235</name>
</gene>
<feature type="domain" description="SpoVT-AbrB" evidence="2">
    <location>
        <begin position="8"/>
        <end position="53"/>
    </location>
</feature>
<reference evidence="3" key="1">
    <citation type="submission" date="2020-10" db="EMBL/GenBank/DDBJ databases">
        <authorList>
            <person name="Gilroy R."/>
        </authorList>
    </citation>
    <scope>NUCLEOTIDE SEQUENCE</scope>
    <source>
        <strain evidence="3">CHK183-6373</strain>
    </source>
</reference>
<name>A0A9D1TBQ4_9FIRM</name>
<dbReference type="EMBL" id="DVOT01000005">
    <property type="protein sequence ID" value="HIV26368.1"/>
    <property type="molecule type" value="Genomic_DNA"/>
</dbReference>
<dbReference type="Gene3D" id="2.10.260.10">
    <property type="match status" value="1"/>
</dbReference>